<dbReference type="PANTHER" id="PTHR34135">
    <property type="entry name" value="LYSOZYME"/>
    <property type="match status" value="1"/>
</dbReference>
<dbReference type="GO" id="GO:0003796">
    <property type="term" value="F:lysozyme activity"/>
    <property type="evidence" value="ECO:0007669"/>
    <property type="project" value="InterPro"/>
</dbReference>
<gene>
    <name evidence="5" type="ORF">FH779_04435</name>
</gene>
<keyword evidence="6" id="KW-1185">Reference proteome</keyword>
<dbReference type="InterPro" id="IPR017853">
    <property type="entry name" value="GH"/>
</dbReference>
<dbReference type="GO" id="GO:0016998">
    <property type="term" value="P:cell wall macromolecule catabolic process"/>
    <property type="evidence" value="ECO:0007669"/>
    <property type="project" value="InterPro"/>
</dbReference>
<name>A0A7H9DQU6_9FLAO</name>
<evidence type="ECO:0000313" key="6">
    <source>
        <dbReference type="Proteomes" id="UP000510643"/>
    </source>
</evidence>
<feature type="transmembrane region" description="Helical" evidence="4">
    <location>
        <begin position="12"/>
        <end position="33"/>
    </location>
</feature>
<keyword evidence="2" id="KW-0378">Hydrolase</keyword>
<dbReference type="SMART" id="SM00641">
    <property type="entry name" value="Glyco_25"/>
    <property type="match status" value="1"/>
</dbReference>
<dbReference type="Pfam" id="PF01183">
    <property type="entry name" value="Glyco_hydro_25"/>
    <property type="match status" value="1"/>
</dbReference>
<comment type="similarity">
    <text evidence="1">Belongs to the glycosyl hydrolase 25 family.</text>
</comment>
<dbReference type="EMBL" id="CP040908">
    <property type="protein sequence ID" value="QLL57375.1"/>
    <property type="molecule type" value="Genomic_DNA"/>
</dbReference>
<proteinExistence type="inferred from homology"/>
<dbReference type="PANTHER" id="PTHR34135:SF2">
    <property type="entry name" value="LYSOZYME"/>
    <property type="match status" value="1"/>
</dbReference>
<organism evidence="5 6">
    <name type="scientific">Empedobacter falsenii</name>
    <dbReference type="NCBI Taxonomy" id="343874"/>
    <lineage>
        <taxon>Bacteria</taxon>
        <taxon>Pseudomonadati</taxon>
        <taxon>Bacteroidota</taxon>
        <taxon>Flavobacteriia</taxon>
        <taxon>Flavobacteriales</taxon>
        <taxon>Weeksellaceae</taxon>
        <taxon>Empedobacter</taxon>
    </lineage>
</organism>
<dbReference type="CDD" id="cd06413">
    <property type="entry name" value="GH25_muramidase_1"/>
    <property type="match status" value="1"/>
</dbReference>
<accession>A0A7H9DQU6</accession>
<dbReference type="PROSITE" id="PS51904">
    <property type="entry name" value="GLYCOSYL_HYDROL_F25_2"/>
    <property type="match status" value="1"/>
</dbReference>
<keyword evidence="4" id="KW-1133">Transmembrane helix</keyword>
<reference evidence="5 6" key="1">
    <citation type="submission" date="2019-06" db="EMBL/GenBank/DDBJ databases">
        <title>Emergence of pandrug resistant Empedobacter falsenii in China.</title>
        <authorList>
            <person name="Dong N."/>
            <person name="Chen S."/>
            <person name="Zhang R."/>
        </authorList>
    </citation>
    <scope>NUCLEOTIDE SEQUENCE [LARGE SCALE GENOMIC DNA]</scope>
    <source>
        <strain evidence="5 6">1681-1</strain>
    </source>
</reference>
<evidence type="ECO:0000313" key="5">
    <source>
        <dbReference type="EMBL" id="QLL57375.1"/>
    </source>
</evidence>
<evidence type="ECO:0000256" key="1">
    <source>
        <dbReference type="ARBA" id="ARBA00010646"/>
    </source>
</evidence>
<dbReference type="Gene3D" id="3.20.20.80">
    <property type="entry name" value="Glycosidases"/>
    <property type="match status" value="1"/>
</dbReference>
<evidence type="ECO:0000256" key="2">
    <source>
        <dbReference type="ARBA" id="ARBA00022801"/>
    </source>
</evidence>
<dbReference type="InterPro" id="IPR002053">
    <property type="entry name" value="Glyco_hydro_25"/>
</dbReference>
<dbReference type="Proteomes" id="UP000510643">
    <property type="component" value="Chromosome"/>
</dbReference>
<dbReference type="KEGG" id="efal:FH779_04435"/>
<keyword evidence="4" id="KW-0812">Transmembrane</keyword>
<dbReference type="GeneID" id="78400689"/>
<sequence length="239" mass="28618">MHSSRKKYIKLLPFTLILLIGILFYIGILRFNYPSSKKYPIQGIDVSNHQNLIEWEKIDKTKIHFVYIKATEGGDFKDKRFDYNWKNAKKNRFFVGAYHFFTFCKTGEEQANNFIETVPIEQNNLPPVIDLEYGGNCKLVKSKNELISEIKIFENIIHSHYNKKPILYVTEEFYNDYLIGQFEENMIWFRDIYKKPTIKDNRHWDFWQFANRAHIKGINTYVDLNVFNGNQEDFNKLVE</sequence>
<dbReference type="AlphaFoldDB" id="A0A7H9DQU6"/>
<keyword evidence="4" id="KW-0472">Membrane</keyword>
<dbReference type="GO" id="GO:0016052">
    <property type="term" value="P:carbohydrate catabolic process"/>
    <property type="evidence" value="ECO:0007669"/>
    <property type="project" value="TreeGrafter"/>
</dbReference>
<evidence type="ECO:0000256" key="4">
    <source>
        <dbReference type="SAM" id="Phobius"/>
    </source>
</evidence>
<evidence type="ECO:0000256" key="3">
    <source>
        <dbReference type="ARBA" id="ARBA00023295"/>
    </source>
</evidence>
<dbReference type="RefSeq" id="WP_180906208.1">
    <property type="nucleotide sequence ID" value="NZ_CP040908.1"/>
</dbReference>
<dbReference type="SUPFAM" id="SSF51445">
    <property type="entry name" value="(Trans)glycosidases"/>
    <property type="match status" value="1"/>
</dbReference>
<keyword evidence="3" id="KW-0326">Glycosidase</keyword>
<protein>
    <submittedName>
        <fullName evidence="5">Lysozyme</fullName>
    </submittedName>
</protein>
<dbReference type="InterPro" id="IPR018077">
    <property type="entry name" value="Glyco_hydro_fam25_subgr"/>
</dbReference>
<dbReference type="GO" id="GO:0009253">
    <property type="term" value="P:peptidoglycan catabolic process"/>
    <property type="evidence" value="ECO:0007669"/>
    <property type="project" value="InterPro"/>
</dbReference>